<organism evidence="1 2">
    <name type="scientific">Boeremia exigua</name>
    <dbReference type="NCBI Taxonomy" id="749465"/>
    <lineage>
        <taxon>Eukaryota</taxon>
        <taxon>Fungi</taxon>
        <taxon>Dikarya</taxon>
        <taxon>Ascomycota</taxon>
        <taxon>Pezizomycotina</taxon>
        <taxon>Dothideomycetes</taxon>
        <taxon>Pleosporomycetidae</taxon>
        <taxon>Pleosporales</taxon>
        <taxon>Pleosporineae</taxon>
        <taxon>Didymellaceae</taxon>
        <taxon>Boeremia</taxon>
    </lineage>
</organism>
<dbReference type="EMBL" id="JAPHNI010000621">
    <property type="protein sequence ID" value="KAJ8109368.1"/>
    <property type="molecule type" value="Genomic_DNA"/>
</dbReference>
<dbReference type="Proteomes" id="UP001153331">
    <property type="component" value="Unassembled WGS sequence"/>
</dbReference>
<sequence>MLFRAIVACLLQVTSLVAGASTSAWKSRSIYFVLTDRIARSSSDTGGGSCSNLGKYCGGTFKGLESKLDYIRGLGFDAIWITPVVANGYHGYWAQDLYAINSNYGSAADLKSLVNSAHAKGMYVMVDVVANHMGFANIADNRPAPLNQASSYHSACNIDYSNQNSIENCRIANLPDLNTQSSEIRTLLNTWVSWLVKEYSFDGVRIDTVKHVEKDFWPGFTSAIGAYSIGEVWDGNPAYLAGYASLMPGLLNYATYYPMNNFYQQTGSAQALVDMMNTVSSTFPDPAALGTFIDNHDNKQTSGAATSTPTRRSTRPSPS</sequence>
<evidence type="ECO:0000313" key="1">
    <source>
        <dbReference type="EMBL" id="KAJ8109368.1"/>
    </source>
</evidence>
<proteinExistence type="predicted"/>
<keyword evidence="2" id="KW-1185">Reference proteome</keyword>
<accession>A0ACC2I3A1</accession>
<reference evidence="1" key="1">
    <citation type="submission" date="2022-11" db="EMBL/GenBank/DDBJ databases">
        <title>Genome Sequence of Boeremia exigua.</title>
        <authorList>
            <person name="Buettner E."/>
        </authorList>
    </citation>
    <scope>NUCLEOTIDE SEQUENCE</scope>
    <source>
        <strain evidence="1">CU02</strain>
    </source>
</reference>
<comment type="caution">
    <text evidence="1">The sequence shown here is derived from an EMBL/GenBank/DDBJ whole genome shotgun (WGS) entry which is preliminary data.</text>
</comment>
<evidence type="ECO:0000313" key="2">
    <source>
        <dbReference type="Proteomes" id="UP001153331"/>
    </source>
</evidence>
<name>A0ACC2I3A1_9PLEO</name>
<gene>
    <name evidence="1" type="ORF">OPT61_g7507</name>
</gene>
<protein>
    <submittedName>
        <fullName evidence="1">Uncharacterized protein</fullName>
    </submittedName>
</protein>